<dbReference type="AlphaFoldDB" id="A0A6J4TZN5"/>
<dbReference type="EMBL" id="CADCVT010000449">
    <property type="protein sequence ID" value="CAA9534545.1"/>
    <property type="molecule type" value="Genomic_DNA"/>
</dbReference>
<proteinExistence type="predicted"/>
<sequence length="101" mass="10949">MKELPLAITGVCSLDAVSMAEQGRRYAELGHHVRDATREPRLLVAQFDEGVDLALLEETVAVERSCCSFFGIEVQGLRLRLTVAEDRHISALDAIAGALGV</sequence>
<gene>
    <name evidence="1" type="ORF">AVDCRST_MAG85-3976</name>
</gene>
<protein>
    <submittedName>
        <fullName evidence="1">Uncharacterized protein</fullName>
    </submittedName>
</protein>
<name>A0A6J4TZN5_9ACTN</name>
<reference evidence="1" key="1">
    <citation type="submission" date="2020-02" db="EMBL/GenBank/DDBJ databases">
        <authorList>
            <person name="Meier V. D."/>
        </authorList>
    </citation>
    <scope>NUCLEOTIDE SEQUENCE</scope>
    <source>
        <strain evidence="1">AVDCRST_MAG85</strain>
    </source>
</reference>
<evidence type="ECO:0000313" key="1">
    <source>
        <dbReference type="EMBL" id="CAA9534545.1"/>
    </source>
</evidence>
<accession>A0A6J4TZN5</accession>
<organism evidence="1">
    <name type="scientific">uncultured Solirubrobacteraceae bacterium</name>
    <dbReference type="NCBI Taxonomy" id="1162706"/>
    <lineage>
        <taxon>Bacteria</taxon>
        <taxon>Bacillati</taxon>
        <taxon>Actinomycetota</taxon>
        <taxon>Thermoleophilia</taxon>
        <taxon>Solirubrobacterales</taxon>
        <taxon>Solirubrobacteraceae</taxon>
        <taxon>environmental samples</taxon>
    </lineage>
</organism>